<feature type="transmembrane region" description="Helical" evidence="6">
    <location>
        <begin position="691"/>
        <end position="714"/>
    </location>
</feature>
<accession>A0A090N3Q1</accession>
<dbReference type="Proteomes" id="UP000009170">
    <property type="component" value="Unassembled WGS sequence"/>
</dbReference>
<dbReference type="Pfam" id="PF14008">
    <property type="entry name" value="Metallophos_C"/>
    <property type="match status" value="1"/>
</dbReference>
<keyword evidence="10" id="KW-1185">Reference proteome</keyword>
<dbReference type="Pfam" id="PF00149">
    <property type="entry name" value="Metallophos"/>
    <property type="match status" value="1"/>
</dbReference>
<dbReference type="STRING" id="70448.A0A090N3Q1"/>
<dbReference type="EMBL" id="CAID01000006">
    <property type="protein sequence ID" value="CEF98508.1"/>
    <property type="molecule type" value="Genomic_DNA"/>
</dbReference>
<evidence type="ECO:0000259" key="8">
    <source>
        <dbReference type="Pfam" id="PF14008"/>
    </source>
</evidence>
<keyword evidence="5" id="KW-0378">Hydrolase</keyword>
<dbReference type="KEGG" id="ota:OT_ostta06g04180"/>
<dbReference type="Gene3D" id="3.60.21.10">
    <property type="match status" value="1"/>
</dbReference>
<feature type="domain" description="Purple acid phosphatase C-terminal" evidence="8">
    <location>
        <begin position="597"/>
        <end position="656"/>
    </location>
</feature>
<keyword evidence="6" id="KW-1133">Transmembrane helix</keyword>
<dbReference type="InParanoid" id="A0A090N3Q1"/>
<dbReference type="AlphaFoldDB" id="A0A090N3Q1"/>
<evidence type="ECO:0000256" key="2">
    <source>
        <dbReference type="ARBA" id="ARBA00011738"/>
    </source>
</evidence>
<name>A0A090N3Q1_OSTTA</name>
<dbReference type="InterPro" id="IPR041792">
    <property type="entry name" value="MPP_PAP"/>
</dbReference>
<dbReference type="SUPFAM" id="SSF49363">
    <property type="entry name" value="Purple acid phosphatase, N-terminal domain"/>
    <property type="match status" value="1"/>
</dbReference>
<keyword evidence="6" id="KW-0472">Membrane</keyword>
<feature type="chain" id="PRO_5001861173" description="Purple acid phosphatase" evidence="5">
    <location>
        <begin position="29"/>
        <end position="738"/>
    </location>
</feature>
<reference evidence="9 10" key="2">
    <citation type="journal article" date="2014" name="BMC Genomics">
        <title>An improved genome of the model marine alga Ostreococcus tauri unfolds by assessing Illumina de novo assemblies.</title>
        <authorList>
            <person name="Blanc-Mathieu R."/>
            <person name="Verhelst B."/>
            <person name="Derelle E."/>
            <person name="Rombauts S."/>
            <person name="Bouget F.Y."/>
            <person name="Carre I."/>
            <person name="Chateau A."/>
            <person name="Eyre-Walker A."/>
            <person name="Grimsley N."/>
            <person name="Moreau H."/>
            <person name="Piegu B."/>
            <person name="Rivals E."/>
            <person name="Schackwitz W."/>
            <person name="Van de Peer Y."/>
            <person name="Piganeau G."/>
        </authorList>
    </citation>
    <scope>NUCLEOTIDE SEQUENCE [LARGE SCALE GENOMIC DNA]</scope>
    <source>
        <strain evidence="10">OTTH 0595 / CCAP 157/2 / RCC745</strain>
    </source>
</reference>
<dbReference type="InterPro" id="IPR029052">
    <property type="entry name" value="Metallo-depent_PP-like"/>
</dbReference>
<dbReference type="OrthoDB" id="45007at2759"/>
<reference evidence="10" key="1">
    <citation type="journal article" date="2006" name="Proc. Natl. Acad. Sci. U.S.A.">
        <title>Genome analysis of the smallest free-living eukaryote Ostreococcus tauri unveils many unique features.</title>
        <authorList>
            <person name="Derelle E."/>
            <person name="Ferraz C."/>
            <person name="Rombauts S."/>
            <person name="Rouze P."/>
            <person name="Worden A.Z."/>
            <person name="Robbens S."/>
            <person name="Partensky F."/>
            <person name="Degroeve S."/>
            <person name="Echeynie S."/>
            <person name="Cooke R."/>
            <person name="Saeys Y."/>
            <person name="Wuyts J."/>
            <person name="Jabbari K."/>
            <person name="Bowler C."/>
            <person name="Panaud O."/>
            <person name="Piegu B."/>
            <person name="Ball S.G."/>
            <person name="Ral J.-P."/>
            <person name="Bouget F.-Y."/>
            <person name="Piganeau G."/>
            <person name="De Baets B."/>
            <person name="Picard A."/>
            <person name="Delseny M."/>
            <person name="Demaille J."/>
            <person name="Van de Peer Y."/>
            <person name="Moreau H."/>
        </authorList>
    </citation>
    <scope>NUCLEOTIDE SEQUENCE [LARGE SCALE GENOMIC DNA]</scope>
    <source>
        <strain evidence="10">OTTH 0595 / CCAP 157/2 / RCC745</strain>
    </source>
</reference>
<dbReference type="InterPro" id="IPR008963">
    <property type="entry name" value="Purple_acid_Pase-like_N"/>
</dbReference>
<dbReference type="InterPro" id="IPR025733">
    <property type="entry name" value="PAPs_C"/>
</dbReference>
<comment type="subunit">
    <text evidence="2">Homodimer.</text>
</comment>
<evidence type="ECO:0000256" key="3">
    <source>
        <dbReference type="ARBA" id="ARBA00022729"/>
    </source>
</evidence>
<gene>
    <name evidence="9" type="ORF">OT_ostta06g04180</name>
</gene>
<dbReference type="FunCoup" id="A0A090N3Q1">
    <property type="interactions" value="2"/>
</dbReference>
<dbReference type="RefSeq" id="XP_003075106.2">
    <property type="nucleotide sequence ID" value="XM_003075058.2"/>
</dbReference>
<sequence>MPTATRRACVVTAFVLACIAASLPHARAFESANVKEREDEKTSTSNKVELRSFFDARDLSAHALEQSSHNALHRIDGTRVNAVDGRVLATSGFEIRVNASSVASGERVTVTVSSNGNAPNATFAEHWIGAYSPAGADVTRTAPVKYAMLTNVTNGEYERTGSGSAAFDLTTHRAETYDFVLFATRMSDLSETSAMAIARSDPVKLTNALDPVWPRVTLPIGWNGGSARVTWQSGRNASHGARLMYRVGGGSYTRVPASTTTYDERDLCGEPANGFGYRHPGYIHSADVSNVRPGDVIEYFLQDFHVTSDRFEMKMPPGEGPDARVTLALFADMGRGTSDDSETWRAYGRPSINVSAALAADALDEKFDAVFLFGDLSYATGFASIWDDWAAQIEPWASKVPFISNMGNHEMDYSSFPDGRIADLYGGRDSGGECGVPATRLYPTPRAGPDSDWFAVTFGAVRVVSMNTEVDFSPSSPQGKWLERELSSVDRTQTPWVILGGHRPGIIDSTDGPDDRDVVPGKRNPSDLSVMDELQRDVWPLLVKYEVNAAFWGHNHAYQRSCAWRAIGEGLFNASNGCVAYSRLGSDGVAVYDKPGAPVSLLVGTGGAKHTRNGVGHAFTEKAFYEFGYVRLTAHNRTHLYGEYQEAGSGYGDVLDKFMIIQPVRVSTTGDEDEAVLSARLERALSEVKTWRGAATIMAVFVCATFGIGAFAMARQWKTESTRHRFSILTSTMDDGAL</sequence>
<proteinExistence type="inferred from homology"/>
<keyword evidence="3 5" id="KW-0732">Signal</keyword>
<evidence type="ECO:0000313" key="10">
    <source>
        <dbReference type="Proteomes" id="UP000009170"/>
    </source>
</evidence>
<dbReference type="PROSITE" id="PS51257">
    <property type="entry name" value="PROKAR_LIPOPROTEIN"/>
    <property type="match status" value="1"/>
</dbReference>
<evidence type="ECO:0000259" key="7">
    <source>
        <dbReference type="Pfam" id="PF00149"/>
    </source>
</evidence>
<dbReference type="SUPFAM" id="SSF56300">
    <property type="entry name" value="Metallo-dependent phosphatases"/>
    <property type="match status" value="1"/>
</dbReference>
<comment type="similarity">
    <text evidence="1 5">Belongs to the metallophosphoesterase superfamily. Purple acid phosphatase family.</text>
</comment>
<dbReference type="GO" id="GO:0003993">
    <property type="term" value="F:acid phosphatase activity"/>
    <property type="evidence" value="ECO:0007669"/>
    <property type="project" value="UniProtKB-EC"/>
</dbReference>
<keyword evidence="6" id="KW-0812">Transmembrane</keyword>
<feature type="signal peptide" evidence="5">
    <location>
        <begin position="1"/>
        <end position="28"/>
    </location>
</feature>
<comment type="catalytic activity">
    <reaction evidence="5">
        <text>a phosphate monoester + H2O = an alcohol + phosphate</text>
        <dbReference type="Rhea" id="RHEA:15017"/>
        <dbReference type="ChEBI" id="CHEBI:15377"/>
        <dbReference type="ChEBI" id="CHEBI:30879"/>
        <dbReference type="ChEBI" id="CHEBI:43474"/>
        <dbReference type="ChEBI" id="CHEBI:67140"/>
        <dbReference type="EC" id="3.1.3.2"/>
    </reaction>
</comment>
<evidence type="ECO:0000256" key="6">
    <source>
        <dbReference type="SAM" id="Phobius"/>
    </source>
</evidence>
<dbReference type="CDD" id="cd00839">
    <property type="entry name" value="MPP_PAPs"/>
    <property type="match status" value="1"/>
</dbReference>
<protein>
    <recommendedName>
        <fullName evidence="5">Purple acid phosphatase</fullName>
        <ecNumber evidence="5">3.1.3.2</ecNumber>
    </recommendedName>
</protein>
<evidence type="ECO:0000256" key="4">
    <source>
        <dbReference type="ARBA" id="ARBA00023180"/>
    </source>
</evidence>
<organism evidence="9 10">
    <name type="scientific">Ostreococcus tauri</name>
    <name type="common">Marine green alga</name>
    <dbReference type="NCBI Taxonomy" id="70448"/>
    <lineage>
        <taxon>Eukaryota</taxon>
        <taxon>Viridiplantae</taxon>
        <taxon>Chlorophyta</taxon>
        <taxon>Mamiellophyceae</taxon>
        <taxon>Mamiellales</taxon>
        <taxon>Bathycoccaceae</taxon>
        <taxon>Ostreococcus</taxon>
    </lineage>
</organism>
<dbReference type="GeneID" id="9837265"/>
<keyword evidence="4" id="KW-0325">Glycoprotein</keyword>
<dbReference type="InterPro" id="IPR004843">
    <property type="entry name" value="Calcineurin-like_PHP"/>
</dbReference>
<dbReference type="PANTHER" id="PTHR45778:SF3">
    <property type="entry name" value="PURPLE ACID PHOSPHATASE"/>
    <property type="match status" value="1"/>
</dbReference>
<feature type="domain" description="Calcineurin-like phosphoesterase" evidence="7">
    <location>
        <begin position="357"/>
        <end position="558"/>
    </location>
</feature>
<evidence type="ECO:0000256" key="1">
    <source>
        <dbReference type="ARBA" id="ARBA00008723"/>
    </source>
</evidence>
<evidence type="ECO:0000313" key="9">
    <source>
        <dbReference type="EMBL" id="CEF98508.1"/>
    </source>
</evidence>
<dbReference type="GO" id="GO:0046872">
    <property type="term" value="F:metal ion binding"/>
    <property type="evidence" value="ECO:0007669"/>
    <property type="project" value="InterPro"/>
</dbReference>
<evidence type="ECO:0000256" key="5">
    <source>
        <dbReference type="RuleBase" id="RU361203"/>
    </source>
</evidence>
<dbReference type="PANTHER" id="PTHR45778">
    <property type="entry name" value="PURPLE ACID PHOSPHATASE-RELATED"/>
    <property type="match status" value="1"/>
</dbReference>
<comment type="caution">
    <text evidence="9">The sequence shown here is derived from an EMBL/GenBank/DDBJ whole genome shotgun (WGS) entry which is preliminary data.</text>
</comment>
<dbReference type="EC" id="3.1.3.2" evidence="5"/>